<dbReference type="OrthoDB" id="10264149at2759"/>
<dbReference type="PROSITE" id="PS51545">
    <property type="entry name" value="PIK_HELICAL"/>
    <property type="match status" value="1"/>
</dbReference>
<dbReference type="InterPro" id="IPR018936">
    <property type="entry name" value="PI3/4_kinase_CS"/>
</dbReference>
<evidence type="ECO:0000259" key="10">
    <source>
        <dbReference type="PROSITE" id="PS51545"/>
    </source>
</evidence>
<organism evidence="11 12">
    <name type="scientific">Coemansia spiralis</name>
    <dbReference type="NCBI Taxonomy" id="417178"/>
    <lineage>
        <taxon>Eukaryota</taxon>
        <taxon>Fungi</taxon>
        <taxon>Fungi incertae sedis</taxon>
        <taxon>Zoopagomycota</taxon>
        <taxon>Kickxellomycotina</taxon>
        <taxon>Kickxellomycetes</taxon>
        <taxon>Kickxellales</taxon>
        <taxon>Kickxellaceae</taxon>
        <taxon>Coemansia</taxon>
    </lineage>
</organism>
<dbReference type="GO" id="GO:0004430">
    <property type="term" value="F:1-phosphatidylinositol 4-kinase activity"/>
    <property type="evidence" value="ECO:0007669"/>
    <property type="project" value="UniProtKB-EC"/>
</dbReference>
<dbReference type="InterPro" id="IPR036940">
    <property type="entry name" value="PI3/4_kinase_cat_sf"/>
</dbReference>
<dbReference type="GO" id="GO:0046854">
    <property type="term" value="P:phosphatidylinositol phosphate biosynthetic process"/>
    <property type="evidence" value="ECO:0007669"/>
    <property type="project" value="InterPro"/>
</dbReference>
<dbReference type="InterPro" id="IPR011009">
    <property type="entry name" value="Kinase-like_dom_sf"/>
</dbReference>
<feature type="region of interest" description="Disordered" evidence="8">
    <location>
        <begin position="1947"/>
        <end position="1972"/>
    </location>
</feature>
<comment type="catalytic activity">
    <reaction evidence="1">
        <text>a 1,2-diacyl-sn-glycero-3-phospho-(1D-myo-inositol) + ATP = a 1,2-diacyl-sn-glycero-3-phospho-(1D-myo-inositol 4-phosphate) + ADP + H(+)</text>
        <dbReference type="Rhea" id="RHEA:19877"/>
        <dbReference type="ChEBI" id="CHEBI:15378"/>
        <dbReference type="ChEBI" id="CHEBI:30616"/>
        <dbReference type="ChEBI" id="CHEBI:57880"/>
        <dbReference type="ChEBI" id="CHEBI:58178"/>
        <dbReference type="ChEBI" id="CHEBI:456216"/>
        <dbReference type="EC" id="2.7.1.67"/>
    </reaction>
</comment>
<dbReference type="InterPro" id="IPR045495">
    <property type="entry name" value="PI4K_N"/>
</dbReference>
<dbReference type="PROSITE" id="PS50290">
    <property type="entry name" value="PI3_4_KINASE_3"/>
    <property type="match status" value="1"/>
</dbReference>
<dbReference type="Pfam" id="PF00613">
    <property type="entry name" value="PI3Ka"/>
    <property type="match status" value="1"/>
</dbReference>
<dbReference type="FunFam" id="1.10.1070.11:FF:000012">
    <property type="entry name" value="Phosphatidylinositol 4-kinase alpha 1"/>
    <property type="match status" value="1"/>
</dbReference>
<dbReference type="GO" id="GO:0005886">
    <property type="term" value="C:plasma membrane"/>
    <property type="evidence" value="ECO:0007669"/>
    <property type="project" value="TreeGrafter"/>
</dbReference>
<feature type="domain" description="PIK helical" evidence="10">
    <location>
        <begin position="1481"/>
        <end position="1715"/>
    </location>
</feature>
<reference evidence="11" key="1">
    <citation type="submission" date="2022-07" db="EMBL/GenBank/DDBJ databases">
        <title>Phylogenomic reconstructions and comparative analyses of Kickxellomycotina fungi.</title>
        <authorList>
            <person name="Reynolds N.K."/>
            <person name="Stajich J.E."/>
            <person name="Barry K."/>
            <person name="Grigoriev I.V."/>
            <person name="Crous P."/>
            <person name="Smith M.E."/>
        </authorList>
    </citation>
    <scope>NUCLEOTIDE SEQUENCE</scope>
    <source>
        <strain evidence="11">CBS 109367</strain>
    </source>
</reference>
<evidence type="ECO:0000259" key="9">
    <source>
        <dbReference type="PROSITE" id="PS50290"/>
    </source>
</evidence>
<feature type="region of interest" description="Disordered" evidence="8">
    <location>
        <begin position="1825"/>
        <end position="1857"/>
    </location>
</feature>
<dbReference type="SUPFAM" id="SSF56112">
    <property type="entry name" value="Protein kinase-like (PK-like)"/>
    <property type="match status" value="1"/>
</dbReference>
<dbReference type="InterPro" id="IPR016024">
    <property type="entry name" value="ARM-type_fold"/>
</dbReference>
<evidence type="ECO:0000256" key="2">
    <source>
        <dbReference type="ARBA" id="ARBA00006209"/>
    </source>
</evidence>
<dbReference type="Gene3D" id="1.10.1070.11">
    <property type="entry name" value="Phosphatidylinositol 3-/4-kinase, catalytic domain"/>
    <property type="match status" value="1"/>
</dbReference>
<evidence type="ECO:0000256" key="7">
    <source>
        <dbReference type="ARBA" id="ARBA00022840"/>
    </source>
</evidence>
<keyword evidence="12" id="KW-1185">Reference proteome</keyword>
<dbReference type="FunFam" id="1.25.40.70:FF:000011">
    <property type="entry name" value="Phosphatidylinositol 4-kinase alpha"/>
    <property type="match status" value="1"/>
</dbReference>
<sequence length="2269" mass="249123">ELSEVLAYTCAAPVVDELGSDPAVQRIIAQCPPLPSSDNGARRVVSRRHENAVLALAKILSQSTCFKVQKMLLDRVLAYLDALPGYAYSFSSFGVGGVPTEHWFLEALIARLLACAAQSSELAPAILEHVWKHLNGLVDIIESADLERTAVFALPALLGSMEALERTAFRFGVSDVLMADAFSARLLTPAVANGIHQSVSESSTGMNAVRRTVSLYLQHGVGLSGNYVLAQFQLVLRAVLESRLAIQLVKSGDLKPEVIDRKDPCQLWDLISRLDIHCRVSDSDAHELQSAYTRILSFSMQTYRDTRVLLLQTPQVLGAADLTTRSMVATGMSIMYRSLYVGSLACLLLGHLDPALLNSILEHIRSDAAQSLSSLTVVCFRVLSTISAFFPSSRDAIIAAASSFVTSPPECLAEELDDEGRMTEKEEVLILPAATTLASCMRLRSSNRQRIVSAIHTLFNALAVNRIGAPAAAMTRRTIRISRNVILSLSQLAQLYKDAEVTSLVVSMICAPRFISSPSLVALAIQCAANVATIAQPQVFVDIVGAALKRVTFGKGADDAANTSAGLTLTTLALNVAARKDVVEDFFCATLRSFIDSSVATPVAPKFKRRAVTPLSVYLPIIHTLVSAKGYAIDMEATAEQISLWRNFWFHMVVRGYLTEKSYVAAFGKIYATLAAKSPILVHPSSVNYLETEIEYNSILQREYSDASLARLRQALAPIVSSQSQALLRNVSFPQAAFLLSVYNVEIARAASGNCSTILRYFSNSAVTSSSLLPAIESIADLAISAYVRETTSKRWSIEASLAGNSAPSDDAFAGLQLAAGSATLPTMAQVRELMVASCHHLVLVSKWAQRFVDKIMRTFPQALLDKSVICTLLELVQLVWKSCKAEQDDQFVPVYWFTSQSLGITLQLPDSIAYRKTLCERFAACAKRWLELAGKAAPMELETLLQVYLSTPCDDDLNYEPHIGHALALEVGNGIKYSMAPSVDSGAAVVALPPNSAPFAYRLGLRDYLRGFIGQGTDLQALKKFLSDIYQLAKENPGMPLPEGGSSMREVIDKMHHATHHLVAVPRVDRELARLLVWVPLTLFDEGLMRATSHMWTTLMVERADIEVLIMVELTIAWTWLIQQHQGLFSQRFEPKSPFAAKMAYTPSDKSARSRGYAIISRALAPHMLLIEFIMQRFDSVKHLPHSNFNVINAILRILQVTFDNLQRITTNALARGPLFLLVHLGFKLLKLGFESSPILETKLRDGLYKIAFRWFALPPRWSFSGSKATLAKEIQILIDVRHTAKGDTPVLCVVPPVAGRWSATSTVSGAIPAVASSIASSPGTLGSSALPLTALYPTAASPLQAPQILQASPSVQNQQPNGGHHHHHHLPIPHPHLSQHLRGLNPLHRHKRHSSKPNVAGHLGTAEYSGATSVTSLSEDDSGTGDLILNTPREQLKRRALRNQSLLLLLLENEICRMATWANPTDQKIGYFPDVTRFARNAEMTESGWQNLVVDAWVADPRLAVQLTQRFSHPAVKRELTSLICKFPGELVKEPDALPLLIEQLRAGGAPGQPPATAASQGHLSLSKSAMRNSSNGDAAVAVGSPSGMFNNLAAPLTFREQKFLMYWSAVPPITSTAYLASPHSRNPLALQYAMRALECFPVDVTFFYIPQLVQALRHDQSGYVERAIISSAKISQHFAHQIIWNMKANMFKDEDSLVADSLKPSLDRVVEQIVDGLSGDDRVYYEKEFNFFGEVTGISGKLKPFIKKSKVEKKRKIDEEMRKIQVEPGVYLPSNPDGTVVDIDYDSGRPLQSHAKAPFMATFIISRPQVSADEVQALLKESERTVTPPGRHDEDSESVSSAALSTSSVSDVDESNAMGISLPVFEETRSLSAQIELAQSDQQPDIVAENDGEQGASQPVDADKDIDVEHLASKLVQTKIQALRSYGSAISDAPDLIGISSRLSEAPVSRPSRDTTRSRSGTNAIEKAVETPIRKRYSSSAHLSLARSTTDRSKTDSRRQRDLVIYRLSAIFKVGDDCRQDVLALQLIAVFKNIFTSCGLDLYLYPYRVVATAPGCGVIDVIPNSMSRDQMGREKVNSLSDYFATKYHGVDSIQYQQARSNFVQSLAAYSVLSYLLQFKDRHNGNIMIDDQGHIVHIDFGFILDIAPGGITFESAPFKLTTEYIQVMGGSADAQPYRLFCELCIKAYLAARPYAENIIQIVALMLDSGLPCFKGETTLAKLRGRFQLDKTERDAAQFMADRILDSYENKRTVFYDQFQKATNGIPY</sequence>
<dbReference type="GO" id="GO:0005524">
    <property type="term" value="F:ATP binding"/>
    <property type="evidence" value="ECO:0007669"/>
    <property type="project" value="UniProtKB-KW"/>
</dbReference>
<dbReference type="InterPro" id="IPR042236">
    <property type="entry name" value="PI3K_accessory_sf"/>
</dbReference>
<evidence type="ECO:0000313" key="12">
    <source>
        <dbReference type="Proteomes" id="UP001151516"/>
    </source>
</evidence>
<dbReference type="PROSITE" id="PS00916">
    <property type="entry name" value="PI3_4_KINASE_2"/>
    <property type="match status" value="1"/>
</dbReference>
<dbReference type="InterPro" id="IPR001263">
    <property type="entry name" value="PI3K_accessory_dom"/>
</dbReference>
<feature type="compositionally biased region" description="Basic and acidic residues" evidence="8">
    <location>
        <begin position="1825"/>
        <end position="1837"/>
    </location>
</feature>
<keyword evidence="4 11" id="KW-0808">Transferase</keyword>
<keyword evidence="5" id="KW-0547">Nucleotide-binding</keyword>
<protein>
    <recommendedName>
        <fullName evidence="3">1-phosphatidylinositol 4-kinase</fullName>
        <ecNumber evidence="3">2.7.1.67</ecNumber>
    </recommendedName>
</protein>
<dbReference type="Pfam" id="PF19274">
    <property type="entry name" value="PI4K_N"/>
    <property type="match status" value="1"/>
</dbReference>
<dbReference type="Gene3D" id="3.30.1010.10">
    <property type="entry name" value="Phosphatidylinositol 3-kinase Catalytic Subunit, Chain A, domain 4"/>
    <property type="match status" value="2"/>
</dbReference>
<dbReference type="PANTHER" id="PTHR10048">
    <property type="entry name" value="PHOSPHATIDYLINOSITOL KINASE"/>
    <property type="match status" value="1"/>
</dbReference>
<dbReference type="Pfam" id="PF00454">
    <property type="entry name" value="PI3_PI4_kinase"/>
    <property type="match status" value="1"/>
</dbReference>
<dbReference type="GO" id="GO:0005737">
    <property type="term" value="C:cytoplasm"/>
    <property type="evidence" value="ECO:0007669"/>
    <property type="project" value="TreeGrafter"/>
</dbReference>
<dbReference type="InterPro" id="IPR015433">
    <property type="entry name" value="PI3/4_kinase"/>
</dbReference>
<accession>A0A9W8GH31</accession>
<evidence type="ECO:0000256" key="8">
    <source>
        <dbReference type="SAM" id="MobiDB-lite"/>
    </source>
</evidence>
<name>A0A9W8GH31_9FUNG</name>
<keyword evidence="7" id="KW-0067">ATP-binding</keyword>
<evidence type="ECO:0000313" key="11">
    <source>
        <dbReference type="EMBL" id="KAJ2683113.1"/>
    </source>
</evidence>
<dbReference type="PANTHER" id="PTHR10048:SF15">
    <property type="entry name" value="PHOSPHATIDYLINOSITOL 4-KINASE ALPHA"/>
    <property type="match status" value="1"/>
</dbReference>
<feature type="region of interest" description="Disordered" evidence="8">
    <location>
        <begin position="1356"/>
        <end position="1383"/>
    </location>
</feature>
<feature type="domain" description="PI3K/PI4K catalytic" evidence="9">
    <location>
        <begin position="1976"/>
        <end position="2253"/>
    </location>
</feature>
<dbReference type="EMBL" id="JANBTX010000320">
    <property type="protein sequence ID" value="KAJ2683113.1"/>
    <property type="molecule type" value="Genomic_DNA"/>
</dbReference>
<evidence type="ECO:0000256" key="6">
    <source>
        <dbReference type="ARBA" id="ARBA00022777"/>
    </source>
</evidence>
<gene>
    <name evidence="11" type="primary">STT4</name>
    <name evidence="11" type="ORF">IWW39_005676</name>
</gene>
<feature type="region of interest" description="Disordered" evidence="8">
    <location>
        <begin position="1551"/>
        <end position="1573"/>
    </location>
</feature>
<comment type="similarity">
    <text evidence="2">Belongs to the PI3/PI4-kinase family. Type III PI4K subfamily.</text>
</comment>
<evidence type="ECO:0000256" key="1">
    <source>
        <dbReference type="ARBA" id="ARBA00001686"/>
    </source>
</evidence>
<feature type="compositionally biased region" description="Polar residues" evidence="8">
    <location>
        <begin position="1562"/>
        <end position="1573"/>
    </location>
</feature>
<dbReference type="SMART" id="SM00145">
    <property type="entry name" value="PI3Ka"/>
    <property type="match status" value="1"/>
</dbReference>
<dbReference type="EC" id="2.7.1.67" evidence="3"/>
<feature type="non-terminal residue" evidence="11">
    <location>
        <position position="1"/>
    </location>
</feature>
<evidence type="ECO:0000256" key="5">
    <source>
        <dbReference type="ARBA" id="ARBA00022741"/>
    </source>
</evidence>
<dbReference type="Gene3D" id="1.25.40.70">
    <property type="entry name" value="Phosphatidylinositol 3-kinase, accessory domain (PIK)"/>
    <property type="match status" value="1"/>
</dbReference>
<proteinExistence type="inferred from homology"/>
<dbReference type="CDD" id="cd05167">
    <property type="entry name" value="PI4Kc_III_alpha"/>
    <property type="match status" value="1"/>
</dbReference>
<keyword evidence="6 11" id="KW-0418">Kinase</keyword>
<feature type="compositionally biased region" description="Low complexity" evidence="8">
    <location>
        <begin position="1841"/>
        <end position="1853"/>
    </location>
</feature>
<evidence type="ECO:0000256" key="4">
    <source>
        <dbReference type="ARBA" id="ARBA00022679"/>
    </source>
</evidence>
<dbReference type="PROSITE" id="PS00915">
    <property type="entry name" value="PI3_4_KINASE_1"/>
    <property type="match status" value="1"/>
</dbReference>
<dbReference type="FunFam" id="3.30.1010.10:FF:000014">
    <property type="entry name" value="Phosphatidylinositol 4-kinase STT4"/>
    <property type="match status" value="1"/>
</dbReference>
<comment type="caution">
    <text evidence="11">The sequence shown here is derived from an EMBL/GenBank/DDBJ whole genome shotgun (WGS) entry which is preliminary data.</text>
</comment>
<evidence type="ECO:0000256" key="3">
    <source>
        <dbReference type="ARBA" id="ARBA00012169"/>
    </source>
</evidence>
<dbReference type="GO" id="GO:0048015">
    <property type="term" value="P:phosphatidylinositol-mediated signaling"/>
    <property type="evidence" value="ECO:0007669"/>
    <property type="project" value="TreeGrafter"/>
</dbReference>
<dbReference type="Proteomes" id="UP001151516">
    <property type="component" value="Unassembled WGS sequence"/>
</dbReference>
<dbReference type="SUPFAM" id="SSF48371">
    <property type="entry name" value="ARM repeat"/>
    <property type="match status" value="1"/>
</dbReference>
<dbReference type="InterPro" id="IPR000403">
    <property type="entry name" value="PI3/4_kinase_cat_dom"/>
</dbReference>
<dbReference type="SMART" id="SM00146">
    <property type="entry name" value="PI3Kc"/>
    <property type="match status" value="1"/>
</dbReference>